<dbReference type="InterPro" id="IPR029068">
    <property type="entry name" value="Glyas_Bleomycin-R_OHBP_Dase"/>
</dbReference>
<reference evidence="2 3" key="1">
    <citation type="submission" date="2016-09" db="EMBL/GenBank/DDBJ databases">
        <title>Complete genome sequencing of Streptomyces lydicus 103 and metabolic pathways analysis of antibiotic biosynthesis.</title>
        <authorList>
            <person name="Jia N."/>
            <person name="Ding M.-Z."/>
            <person name="Gao F."/>
            <person name="Yuan Y.-J."/>
        </authorList>
    </citation>
    <scope>NUCLEOTIDE SEQUENCE [LARGE SCALE GENOMIC DNA]</scope>
    <source>
        <strain evidence="2 3">103</strain>
    </source>
</reference>
<dbReference type="Gene3D" id="3.30.720.110">
    <property type="match status" value="1"/>
</dbReference>
<proteinExistence type="predicted"/>
<evidence type="ECO:0000259" key="1">
    <source>
        <dbReference type="PROSITE" id="PS51819"/>
    </source>
</evidence>
<dbReference type="EMBL" id="CP017157">
    <property type="protein sequence ID" value="AOP47552.1"/>
    <property type="molecule type" value="Genomic_DNA"/>
</dbReference>
<dbReference type="PROSITE" id="PS51819">
    <property type="entry name" value="VOC"/>
    <property type="match status" value="1"/>
</dbReference>
<dbReference type="InterPro" id="IPR004360">
    <property type="entry name" value="Glyas_Fos-R_dOase_dom"/>
</dbReference>
<dbReference type="RefSeq" id="WP_069569696.1">
    <property type="nucleotide sequence ID" value="NZ_CP017157.1"/>
</dbReference>
<name>A0A1D7VLE5_9ACTN</name>
<dbReference type="AlphaFoldDB" id="A0A1D7VLE5"/>
<dbReference type="Gene3D" id="3.30.720.120">
    <property type="match status" value="1"/>
</dbReference>
<dbReference type="SUPFAM" id="SSF54593">
    <property type="entry name" value="Glyoxalase/Bleomycin resistance protein/Dihydroxybiphenyl dioxygenase"/>
    <property type="match status" value="1"/>
</dbReference>
<gene>
    <name evidence="2" type="ORF">SL103_15920</name>
</gene>
<protein>
    <submittedName>
        <fullName evidence="2">Glyoxalase</fullName>
    </submittedName>
</protein>
<accession>A0A1D7VLE5</accession>
<dbReference type="OrthoDB" id="9798201at2"/>
<dbReference type="Pfam" id="PF00903">
    <property type="entry name" value="Glyoxalase"/>
    <property type="match status" value="1"/>
</dbReference>
<keyword evidence="3" id="KW-1185">Reference proteome</keyword>
<organism evidence="2 3">
    <name type="scientific">Streptomyces lydicus</name>
    <dbReference type="NCBI Taxonomy" id="47763"/>
    <lineage>
        <taxon>Bacteria</taxon>
        <taxon>Bacillati</taxon>
        <taxon>Actinomycetota</taxon>
        <taxon>Actinomycetes</taxon>
        <taxon>Kitasatosporales</taxon>
        <taxon>Streptomycetaceae</taxon>
        <taxon>Streptomyces</taxon>
    </lineage>
</organism>
<dbReference type="Proteomes" id="UP000094094">
    <property type="component" value="Chromosome"/>
</dbReference>
<feature type="domain" description="VOC" evidence="1">
    <location>
        <begin position="2"/>
        <end position="122"/>
    </location>
</feature>
<evidence type="ECO:0000313" key="3">
    <source>
        <dbReference type="Proteomes" id="UP000094094"/>
    </source>
</evidence>
<evidence type="ECO:0000313" key="2">
    <source>
        <dbReference type="EMBL" id="AOP47552.1"/>
    </source>
</evidence>
<dbReference type="InterPro" id="IPR037523">
    <property type="entry name" value="VOC_core"/>
</dbReference>
<dbReference type="KEGG" id="slc:SL103_15920"/>
<sequence length="128" mass="13939">MNITSSALSLTVDDVPASAAFLVKHFGFQEAMAADGFASLAREDAPNVIFLRRGIEVLPEGFRDQRAAGVIIAFTVADLDAEFERLSSEGAPITMPLREEPWGERLFQVTDPNGVILQLVAWAGPEHR</sequence>